<organism evidence="1 2">
    <name type="scientific">Belliella calami</name>
    <dbReference type="NCBI Taxonomy" id="2923436"/>
    <lineage>
        <taxon>Bacteria</taxon>
        <taxon>Pseudomonadati</taxon>
        <taxon>Bacteroidota</taxon>
        <taxon>Cytophagia</taxon>
        <taxon>Cytophagales</taxon>
        <taxon>Cyclobacteriaceae</taxon>
        <taxon>Belliella</taxon>
    </lineage>
</organism>
<evidence type="ECO:0000313" key="1">
    <source>
        <dbReference type="EMBL" id="MCH7397561.1"/>
    </source>
</evidence>
<dbReference type="Proteomes" id="UP001165488">
    <property type="component" value="Unassembled WGS sequence"/>
</dbReference>
<reference evidence="1" key="1">
    <citation type="submission" date="2022-03" db="EMBL/GenBank/DDBJ databases">
        <title>De novo assembled genomes of Belliella spp. (Cyclobacteriaceae) strains.</title>
        <authorList>
            <person name="Szabo A."/>
            <person name="Korponai K."/>
            <person name="Felfoldi T."/>
        </authorList>
    </citation>
    <scope>NUCLEOTIDE SEQUENCE</scope>
    <source>
        <strain evidence="1">DSM 107340</strain>
    </source>
</reference>
<keyword evidence="2" id="KW-1185">Reference proteome</keyword>
<dbReference type="EMBL" id="JAKZGS010000003">
    <property type="protein sequence ID" value="MCH7397561.1"/>
    <property type="molecule type" value="Genomic_DNA"/>
</dbReference>
<proteinExistence type="predicted"/>
<evidence type="ECO:0000313" key="2">
    <source>
        <dbReference type="Proteomes" id="UP001165488"/>
    </source>
</evidence>
<name>A0ABS9ULR4_9BACT</name>
<protein>
    <submittedName>
        <fullName evidence="1">Uncharacterized protein</fullName>
    </submittedName>
</protein>
<accession>A0ABS9ULR4</accession>
<sequence>MTKIKYEIEGGSGFRIFHPFAKLEQKKKQTHMKQTLLILTLLLSLNTFGQTGQKNFIDQNYIEVNGTSEIEVSPDKIIINIIINEKDHKGKTVNDVEKLMVDKLKAL</sequence>
<dbReference type="RefSeq" id="WP_241274067.1">
    <property type="nucleotide sequence ID" value="NZ_JAKZGS010000003.1"/>
</dbReference>
<comment type="caution">
    <text evidence="1">The sequence shown here is derived from an EMBL/GenBank/DDBJ whole genome shotgun (WGS) entry which is preliminary data.</text>
</comment>
<gene>
    <name evidence="1" type="ORF">MM236_06155</name>
</gene>